<evidence type="ECO:0000256" key="3">
    <source>
        <dbReference type="ARBA" id="ARBA00022448"/>
    </source>
</evidence>
<dbReference type="GO" id="GO:0140359">
    <property type="term" value="F:ABC-type transporter activity"/>
    <property type="evidence" value="ECO:0007669"/>
    <property type="project" value="InterPro"/>
</dbReference>
<keyword evidence="8 10" id="KW-0472">Membrane</keyword>
<dbReference type="Pfam" id="PF01061">
    <property type="entry name" value="ABC2_membrane"/>
    <property type="match status" value="1"/>
</dbReference>
<organism evidence="12 13">
    <name type="scientific">Cloeon dipterum</name>
    <dbReference type="NCBI Taxonomy" id="197152"/>
    <lineage>
        <taxon>Eukaryota</taxon>
        <taxon>Metazoa</taxon>
        <taxon>Ecdysozoa</taxon>
        <taxon>Arthropoda</taxon>
        <taxon>Hexapoda</taxon>
        <taxon>Insecta</taxon>
        <taxon>Pterygota</taxon>
        <taxon>Palaeoptera</taxon>
        <taxon>Ephemeroptera</taxon>
        <taxon>Pisciforma</taxon>
        <taxon>Baetidae</taxon>
        <taxon>Cloeon</taxon>
    </lineage>
</organism>
<dbReference type="GO" id="GO:0016887">
    <property type="term" value="F:ATP hydrolysis activity"/>
    <property type="evidence" value="ECO:0007669"/>
    <property type="project" value="InterPro"/>
</dbReference>
<dbReference type="Proteomes" id="UP000494165">
    <property type="component" value="Unassembled WGS sequence"/>
</dbReference>
<dbReference type="EMBL" id="CADEPI010000126">
    <property type="protein sequence ID" value="CAB3376242.1"/>
    <property type="molecule type" value="Genomic_DNA"/>
</dbReference>
<dbReference type="Gene3D" id="3.40.50.300">
    <property type="entry name" value="P-loop containing nucleotide triphosphate hydrolases"/>
    <property type="match status" value="1"/>
</dbReference>
<dbReference type="InterPro" id="IPR050352">
    <property type="entry name" value="ABCG_transporters"/>
</dbReference>
<dbReference type="SMART" id="SM00382">
    <property type="entry name" value="AAA"/>
    <property type="match status" value="1"/>
</dbReference>
<keyword evidence="6" id="KW-0067">ATP-binding</keyword>
<evidence type="ECO:0000256" key="9">
    <source>
        <dbReference type="SAM" id="MobiDB-lite"/>
    </source>
</evidence>
<evidence type="ECO:0000256" key="6">
    <source>
        <dbReference type="ARBA" id="ARBA00022840"/>
    </source>
</evidence>
<dbReference type="CDD" id="cd03213">
    <property type="entry name" value="ABCG_EPDR"/>
    <property type="match status" value="1"/>
</dbReference>
<feature type="transmembrane region" description="Helical" evidence="10">
    <location>
        <begin position="509"/>
        <end position="528"/>
    </location>
</feature>
<evidence type="ECO:0000256" key="10">
    <source>
        <dbReference type="SAM" id="Phobius"/>
    </source>
</evidence>
<sequence length="622" mass="69243">MEPLLKMDPLAMPSPFDGPRPTQRVLRPLDIDFTDITYTVPAGIETKPVLKGVSGTFKAGELTAIMGPSGAGKTSLLNVLTGFLSEGMKGSVRVNGVERNLSTFRKSSCYILQSDQLHPHFTVLETMDMAANLKLGPGVGKKARKIEVDNVLDRLGLQACANTRASELSGGQQKRLSIGLELLDNPPIMFLDEPTTGLDSSSCTSCVKLLRSLASQGRTIVCTIHQPSASLWEMFDHVYVLAEGKCVYQGDSIQAVSFLDGLGISCPLYHNPADFMLEVTNGDLFSNGSLISKSDHQLVLQKMGEASKTDKWRRKTFRHFHQNTLLEKPGIFSVLRAQKQGVSEWSKFSILTGRFTKQFLRDWTMTYLKLIFHVLVGIVLGLLYQGSGQDGARSIANMGFFLVTLVYLAYTSMMPAVLRFPPEMNVVRKERFNNWYSLRTYYAAFTVVDTPLQLLFCSSYVLVSYFLSSQSLEPFRVVMFVSICLITSLVAETVGLVLGALCSPKVGTFAGAYSTALWIVLSGFLLLHDHIPYVLRWMPFISYLHYGFEGLAITQYGFGRGTLECPMDDYCHYKYPKALLAELSVNPDNYWLDFGILSGFLVVLRIISYWALKKKLNSLNCK</sequence>
<dbReference type="InterPro" id="IPR043926">
    <property type="entry name" value="ABCG_dom"/>
</dbReference>
<dbReference type="PANTHER" id="PTHR48041">
    <property type="entry name" value="ABC TRANSPORTER G FAMILY MEMBER 28"/>
    <property type="match status" value="1"/>
</dbReference>
<feature type="transmembrane region" description="Helical" evidence="10">
    <location>
        <begin position="590"/>
        <end position="612"/>
    </location>
</feature>
<dbReference type="InterPro" id="IPR017871">
    <property type="entry name" value="ABC_transporter-like_CS"/>
</dbReference>
<feature type="transmembrane region" description="Helical" evidence="10">
    <location>
        <begin position="367"/>
        <end position="386"/>
    </location>
</feature>
<evidence type="ECO:0000256" key="4">
    <source>
        <dbReference type="ARBA" id="ARBA00022692"/>
    </source>
</evidence>
<accession>A0A8S1CZU1</accession>
<gene>
    <name evidence="12" type="ORF">CLODIP_2_CD04922</name>
</gene>
<dbReference type="InterPro" id="IPR003439">
    <property type="entry name" value="ABC_transporter-like_ATP-bd"/>
</dbReference>
<protein>
    <recommendedName>
        <fullName evidence="11">ABC transporter domain-containing protein</fullName>
    </recommendedName>
</protein>
<comment type="similarity">
    <text evidence="2">Belongs to the ABC transporter superfamily. ABCG family. Eye pigment precursor importer (TC 3.A.1.204) subfamily.</text>
</comment>
<dbReference type="GO" id="GO:0005524">
    <property type="term" value="F:ATP binding"/>
    <property type="evidence" value="ECO:0007669"/>
    <property type="project" value="UniProtKB-KW"/>
</dbReference>
<keyword evidence="3" id="KW-0813">Transport</keyword>
<evidence type="ECO:0000256" key="8">
    <source>
        <dbReference type="ARBA" id="ARBA00023136"/>
    </source>
</evidence>
<dbReference type="InterPro" id="IPR003593">
    <property type="entry name" value="AAA+_ATPase"/>
</dbReference>
<dbReference type="PANTHER" id="PTHR48041:SF32">
    <property type="entry name" value="PROTEIN WHITE-LIKE PROTEIN"/>
    <property type="match status" value="1"/>
</dbReference>
<feature type="transmembrane region" description="Helical" evidence="10">
    <location>
        <begin position="479"/>
        <end position="502"/>
    </location>
</feature>
<keyword evidence="5" id="KW-0547">Nucleotide-binding</keyword>
<dbReference type="GO" id="GO:0005886">
    <property type="term" value="C:plasma membrane"/>
    <property type="evidence" value="ECO:0007669"/>
    <property type="project" value="TreeGrafter"/>
</dbReference>
<dbReference type="OrthoDB" id="66620at2759"/>
<dbReference type="SUPFAM" id="SSF52540">
    <property type="entry name" value="P-loop containing nucleoside triphosphate hydrolases"/>
    <property type="match status" value="1"/>
</dbReference>
<comment type="subcellular location">
    <subcellularLocation>
        <location evidence="1">Membrane</location>
        <topology evidence="1">Multi-pass membrane protein</topology>
    </subcellularLocation>
</comment>
<evidence type="ECO:0000256" key="7">
    <source>
        <dbReference type="ARBA" id="ARBA00022989"/>
    </source>
</evidence>
<feature type="region of interest" description="Disordered" evidence="9">
    <location>
        <begin position="1"/>
        <end position="21"/>
    </location>
</feature>
<keyword evidence="7 10" id="KW-1133">Transmembrane helix</keyword>
<dbReference type="Pfam" id="PF00005">
    <property type="entry name" value="ABC_tran"/>
    <property type="match status" value="1"/>
</dbReference>
<dbReference type="InterPro" id="IPR027417">
    <property type="entry name" value="P-loop_NTPase"/>
</dbReference>
<keyword evidence="4 10" id="KW-0812">Transmembrane</keyword>
<dbReference type="FunFam" id="3.40.50.300:FF:001077">
    <property type="entry name" value="Uncharacterized protein, isoform A"/>
    <property type="match status" value="1"/>
</dbReference>
<dbReference type="PROSITE" id="PS00211">
    <property type="entry name" value="ABC_TRANSPORTER_1"/>
    <property type="match status" value="1"/>
</dbReference>
<dbReference type="InterPro" id="IPR013525">
    <property type="entry name" value="ABC2_TM"/>
</dbReference>
<name>A0A8S1CZU1_9INSE</name>
<dbReference type="PROSITE" id="PS50893">
    <property type="entry name" value="ABC_TRANSPORTER_2"/>
    <property type="match status" value="1"/>
</dbReference>
<evidence type="ECO:0000313" key="12">
    <source>
        <dbReference type="EMBL" id="CAB3376242.1"/>
    </source>
</evidence>
<dbReference type="AlphaFoldDB" id="A0A8S1CZU1"/>
<proteinExistence type="inferred from homology"/>
<feature type="transmembrane region" description="Helical" evidence="10">
    <location>
        <begin position="398"/>
        <end position="420"/>
    </location>
</feature>
<evidence type="ECO:0000256" key="1">
    <source>
        <dbReference type="ARBA" id="ARBA00004141"/>
    </source>
</evidence>
<evidence type="ECO:0000313" key="13">
    <source>
        <dbReference type="Proteomes" id="UP000494165"/>
    </source>
</evidence>
<feature type="transmembrane region" description="Helical" evidence="10">
    <location>
        <begin position="441"/>
        <end position="467"/>
    </location>
</feature>
<evidence type="ECO:0000259" key="11">
    <source>
        <dbReference type="PROSITE" id="PS50893"/>
    </source>
</evidence>
<evidence type="ECO:0000256" key="5">
    <source>
        <dbReference type="ARBA" id="ARBA00022741"/>
    </source>
</evidence>
<feature type="domain" description="ABC transporter" evidence="11">
    <location>
        <begin position="31"/>
        <end position="268"/>
    </location>
</feature>
<evidence type="ECO:0000256" key="2">
    <source>
        <dbReference type="ARBA" id="ARBA00005814"/>
    </source>
</evidence>
<comment type="caution">
    <text evidence="12">The sequence shown here is derived from an EMBL/GenBank/DDBJ whole genome shotgun (WGS) entry which is preliminary data.</text>
</comment>
<dbReference type="Pfam" id="PF19055">
    <property type="entry name" value="ABC2_membrane_7"/>
    <property type="match status" value="1"/>
</dbReference>
<reference evidence="12 13" key="1">
    <citation type="submission" date="2020-04" db="EMBL/GenBank/DDBJ databases">
        <authorList>
            <person name="Alioto T."/>
            <person name="Alioto T."/>
            <person name="Gomez Garrido J."/>
        </authorList>
    </citation>
    <scope>NUCLEOTIDE SEQUENCE [LARGE SCALE GENOMIC DNA]</scope>
</reference>
<keyword evidence="13" id="KW-1185">Reference proteome</keyword>